<dbReference type="Proteomes" id="UP000027586">
    <property type="component" value="Unassembled WGS sequence"/>
</dbReference>
<keyword evidence="7" id="KW-1185">Reference proteome</keyword>
<feature type="transmembrane region" description="Helical" evidence="5">
    <location>
        <begin position="104"/>
        <end position="125"/>
    </location>
</feature>
<proteinExistence type="predicted"/>
<dbReference type="Gene3D" id="1.20.140.150">
    <property type="match status" value="1"/>
</dbReference>
<comment type="caution">
    <text evidence="6">The sequence shown here is derived from an EMBL/GenBank/DDBJ whole genome shotgun (WGS) entry which is preliminary data.</text>
</comment>
<keyword evidence="4 5" id="KW-0472">Membrane</keyword>
<evidence type="ECO:0000313" key="7">
    <source>
        <dbReference type="Proteomes" id="UP000027586"/>
    </source>
</evidence>
<name>A0A068S637_9FUNG</name>
<feature type="transmembrane region" description="Helical" evidence="5">
    <location>
        <begin position="176"/>
        <end position="201"/>
    </location>
</feature>
<accession>A0A068S637</accession>
<evidence type="ECO:0000256" key="2">
    <source>
        <dbReference type="ARBA" id="ARBA00022692"/>
    </source>
</evidence>
<dbReference type="PANTHER" id="PTHR28013">
    <property type="entry name" value="PROTEIN DCV1-RELATED"/>
    <property type="match status" value="1"/>
</dbReference>
<dbReference type="GO" id="GO:0032153">
    <property type="term" value="C:cell division site"/>
    <property type="evidence" value="ECO:0007669"/>
    <property type="project" value="TreeGrafter"/>
</dbReference>
<dbReference type="InterPro" id="IPR009571">
    <property type="entry name" value="SUR7/Rim9-like_fungi"/>
</dbReference>
<evidence type="ECO:0000256" key="5">
    <source>
        <dbReference type="SAM" id="Phobius"/>
    </source>
</evidence>
<sequence>MSLLPFLATFFDFAALVLQIFTLLGNTYNRPFLKELYFARLEISRQFIDFGLWNYCTGRDGEVTQCSQPEPAFDWTTAGGSDLAPIRDAIGLDSYDRVFLANFILYWIALGLTLAAMVVTCMSGFRRGSDFLASFLTFVAALVMIVVFVILMVVGLRGVNNAKGAGIDATGHLGPSMWMTLGAMVALLLSSFWYCVTCCFAPNRRIWGSKEAPAA</sequence>
<dbReference type="Pfam" id="PF06687">
    <property type="entry name" value="SUR7"/>
    <property type="match status" value="1"/>
</dbReference>
<evidence type="ECO:0000313" key="6">
    <source>
        <dbReference type="EMBL" id="CDH57754.1"/>
    </source>
</evidence>
<protein>
    <submittedName>
        <fullName evidence="6">Uncharacterized protein</fullName>
    </submittedName>
</protein>
<evidence type="ECO:0000256" key="4">
    <source>
        <dbReference type="ARBA" id="ARBA00023136"/>
    </source>
</evidence>
<feature type="transmembrane region" description="Helical" evidence="5">
    <location>
        <begin position="132"/>
        <end position="156"/>
    </location>
</feature>
<dbReference type="OrthoDB" id="2327445at2759"/>
<evidence type="ECO:0000256" key="1">
    <source>
        <dbReference type="ARBA" id="ARBA00004141"/>
    </source>
</evidence>
<comment type="subcellular location">
    <subcellularLocation>
        <location evidence="1">Membrane</location>
        <topology evidence="1">Multi-pass membrane protein</topology>
    </subcellularLocation>
</comment>
<dbReference type="VEuPathDB" id="FungiDB:LCOR_08659.1"/>
<keyword evidence="3 5" id="KW-1133">Transmembrane helix</keyword>
<dbReference type="GO" id="GO:0035838">
    <property type="term" value="C:growing cell tip"/>
    <property type="evidence" value="ECO:0007669"/>
    <property type="project" value="TreeGrafter"/>
</dbReference>
<dbReference type="EMBL" id="CBTN010000049">
    <property type="protein sequence ID" value="CDH57754.1"/>
    <property type="molecule type" value="Genomic_DNA"/>
</dbReference>
<dbReference type="InterPro" id="IPR051380">
    <property type="entry name" value="pH-response_reg_palI/RIM9"/>
</dbReference>
<evidence type="ECO:0000256" key="3">
    <source>
        <dbReference type="ARBA" id="ARBA00022989"/>
    </source>
</evidence>
<dbReference type="PANTHER" id="PTHR28013:SF3">
    <property type="entry name" value="PROTEIN DCV1-RELATED"/>
    <property type="match status" value="1"/>
</dbReference>
<reference evidence="6" key="1">
    <citation type="submission" date="2013-08" db="EMBL/GenBank/DDBJ databases">
        <title>Gene expansion shapes genome architecture in the human pathogen Lichtheimia corymbifera: an evolutionary genomics analysis in the ancient terrestrial Mucorales (Mucoromycotina).</title>
        <authorList>
            <person name="Schwartze V.U."/>
            <person name="Winter S."/>
            <person name="Shelest E."/>
            <person name="Marcet-Houben M."/>
            <person name="Horn F."/>
            <person name="Wehner S."/>
            <person name="Hoffmann K."/>
            <person name="Riege K."/>
            <person name="Sammeth M."/>
            <person name="Nowrousian M."/>
            <person name="Valiante V."/>
            <person name="Linde J."/>
            <person name="Jacobsen I.D."/>
            <person name="Marz M."/>
            <person name="Brakhage A.A."/>
            <person name="Gabaldon T."/>
            <person name="Bocker S."/>
            <person name="Voigt K."/>
        </authorList>
    </citation>
    <scope>NUCLEOTIDE SEQUENCE [LARGE SCALE GENOMIC DNA]</scope>
    <source>
        <strain evidence="6">FSU 9682</strain>
    </source>
</reference>
<gene>
    <name evidence="6" type="ORF">LCOR_08659.1</name>
</gene>
<organism evidence="6 7">
    <name type="scientific">Lichtheimia corymbifera JMRC:FSU:9682</name>
    <dbReference type="NCBI Taxonomy" id="1263082"/>
    <lineage>
        <taxon>Eukaryota</taxon>
        <taxon>Fungi</taxon>
        <taxon>Fungi incertae sedis</taxon>
        <taxon>Mucoromycota</taxon>
        <taxon>Mucoromycotina</taxon>
        <taxon>Mucoromycetes</taxon>
        <taxon>Mucorales</taxon>
        <taxon>Lichtheimiaceae</taxon>
        <taxon>Lichtheimia</taxon>
    </lineage>
</organism>
<dbReference type="AlphaFoldDB" id="A0A068S637"/>
<keyword evidence="2 5" id="KW-0812">Transmembrane</keyword>
<dbReference type="STRING" id="1263082.A0A068S637"/>
<dbReference type="GO" id="GO:0005886">
    <property type="term" value="C:plasma membrane"/>
    <property type="evidence" value="ECO:0007669"/>
    <property type="project" value="InterPro"/>
</dbReference>